<dbReference type="GO" id="GO:0008153">
    <property type="term" value="P:4-aminobenzoate biosynthetic process"/>
    <property type="evidence" value="ECO:0007669"/>
    <property type="project" value="TreeGrafter"/>
</dbReference>
<evidence type="ECO:0000313" key="3">
    <source>
        <dbReference type="Proteomes" id="UP000237481"/>
    </source>
</evidence>
<dbReference type="InterPro" id="IPR019999">
    <property type="entry name" value="Anth_synth_I-like"/>
</dbReference>
<accession>A0A2S4KM77</accession>
<evidence type="ECO:0000259" key="1">
    <source>
        <dbReference type="Pfam" id="PF00425"/>
    </source>
</evidence>
<proteinExistence type="predicted"/>
<evidence type="ECO:0000313" key="2">
    <source>
        <dbReference type="EMBL" id="POR31215.1"/>
    </source>
</evidence>
<dbReference type="STRING" id="94208.A0A2S4KM77"/>
<dbReference type="EMBL" id="PKSG01001071">
    <property type="protein sequence ID" value="POR31215.1"/>
    <property type="molecule type" value="Genomic_DNA"/>
</dbReference>
<organism evidence="2 3">
    <name type="scientific">Tolypocladium paradoxum</name>
    <dbReference type="NCBI Taxonomy" id="94208"/>
    <lineage>
        <taxon>Eukaryota</taxon>
        <taxon>Fungi</taxon>
        <taxon>Dikarya</taxon>
        <taxon>Ascomycota</taxon>
        <taxon>Pezizomycotina</taxon>
        <taxon>Sordariomycetes</taxon>
        <taxon>Hypocreomycetidae</taxon>
        <taxon>Hypocreales</taxon>
        <taxon>Ophiocordycipitaceae</taxon>
        <taxon>Tolypocladium</taxon>
    </lineage>
</organism>
<feature type="domain" description="Chorismate-utilising enzyme C-terminal" evidence="1">
    <location>
        <begin position="109"/>
        <end position="228"/>
    </location>
</feature>
<dbReference type="OrthoDB" id="64220at2759"/>
<sequence>MTKTLHCQRLLYTSFDLLQSHKGQLRKPGTSLDGEAWLDSAMWTVFSLIRRAEEDPIGDAIEAPSKIGIDEENFATFLARVRDVFAAPPSPPHIEPHPLLEFVAIDDGDSYAKVMRAAKDAIKEGETYELTLTTKFKAESPKVDAYALYLHLRERNPAPYSAFTHFAPHDKTILSSSPEQFISVDGDGVAEMKPIEGTLAVSLDFEENERRKYQLGADVKELAENLMVGACKRRPR</sequence>
<dbReference type="Proteomes" id="UP000237481">
    <property type="component" value="Unassembled WGS sequence"/>
</dbReference>
<dbReference type="Gene3D" id="3.60.120.10">
    <property type="entry name" value="Anthranilate synthase"/>
    <property type="match status" value="1"/>
</dbReference>
<dbReference type="PANTHER" id="PTHR11236:SF18">
    <property type="entry name" value="AMINODEOXYCHORISMATE SYNTHASE"/>
    <property type="match status" value="1"/>
</dbReference>
<gene>
    <name evidence="2" type="ORF">TPAR_08578</name>
</gene>
<dbReference type="SUPFAM" id="SSF56322">
    <property type="entry name" value="ADC synthase"/>
    <property type="match status" value="1"/>
</dbReference>
<reference evidence="2 3" key="1">
    <citation type="submission" date="2018-01" db="EMBL/GenBank/DDBJ databases">
        <title>Harnessing the power of phylogenomics to disentangle the directionality and signatures of interkingdom host jumping in the parasitic fungal genus Tolypocladium.</title>
        <authorList>
            <person name="Quandt C.A."/>
            <person name="Patterson W."/>
            <person name="Spatafora J.W."/>
        </authorList>
    </citation>
    <scope>NUCLEOTIDE SEQUENCE [LARGE SCALE GENOMIC DNA]</scope>
    <source>
        <strain evidence="2 3">NRBC 100945</strain>
    </source>
</reference>
<dbReference type="InterPro" id="IPR015890">
    <property type="entry name" value="Chorismate_C"/>
</dbReference>
<keyword evidence="3" id="KW-1185">Reference proteome</keyword>
<name>A0A2S4KM77_9HYPO</name>
<dbReference type="Pfam" id="PF00425">
    <property type="entry name" value="Chorismate_bind"/>
    <property type="match status" value="1"/>
</dbReference>
<dbReference type="PANTHER" id="PTHR11236">
    <property type="entry name" value="AMINOBENZOATE/ANTHRANILATE SYNTHASE"/>
    <property type="match status" value="1"/>
</dbReference>
<dbReference type="AlphaFoldDB" id="A0A2S4KM77"/>
<dbReference type="InterPro" id="IPR005801">
    <property type="entry name" value="ADC_synthase"/>
</dbReference>
<comment type="caution">
    <text evidence="2">The sequence shown here is derived from an EMBL/GenBank/DDBJ whole genome shotgun (WGS) entry which is preliminary data.</text>
</comment>
<dbReference type="GO" id="GO:0005737">
    <property type="term" value="C:cytoplasm"/>
    <property type="evidence" value="ECO:0007669"/>
    <property type="project" value="TreeGrafter"/>
</dbReference>
<dbReference type="GO" id="GO:0046820">
    <property type="term" value="F:4-amino-4-deoxychorismate synthase activity"/>
    <property type="evidence" value="ECO:0007669"/>
    <property type="project" value="TreeGrafter"/>
</dbReference>
<protein>
    <recommendedName>
        <fullName evidence="1">Chorismate-utilising enzyme C-terminal domain-containing protein</fullName>
    </recommendedName>
</protein>
<dbReference type="GO" id="GO:0000162">
    <property type="term" value="P:L-tryptophan biosynthetic process"/>
    <property type="evidence" value="ECO:0007669"/>
    <property type="project" value="TreeGrafter"/>
</dbReference>